<feature type="chain" id="PRO_5040231025" description="Aminopeptidase" evidence="19">
    <location>
        <begin position="19"/>
        <end position="1045"/>
    </location>
</feature>
<evidence type="ECO:0000256" key="10">
    <source>
        <dbReference type="ARBA" id="ARBA00022833"/>
    </source>
</evidence>
<reference evidence="23" key="2">
    <citation type="submission" date="2022-10" db="EMBL/GenBank/DDBJ databases">
        <authorList>
            <consortium name="ENA_rothamsted_submissions"/>
            <consortium name="culmorum"/>
            <person name="King R."/>
        </authorList>
    </citation>
    <scope>NUCLEOTIDE SEQUENCE</scope>
</reference>
<evidence type="ECO:0000256" key="13">
    <source>
        <dbReference type="ARBA" id="ARBA00023049"/>
    </source>
</evidence>
<dbReference type="SUPFAM" id="SSF63737">
    <property type="entry name" value="Leukotriene A4 hydrolase N-terminal domain"/>
    <property type="match status" value="1"/>
</dbReference>
<evidence type="ECO:0000256" key="7">
    <source>
        <dbReference type="ARBA" id="ARBA00022692"/>
    </source>
</evidence>
<feature type="region of interest" description="Disordered" evidence="18">
    <location>
        <begin position="915"/>
        <end position="1011"/>
    </location>
</feature>
<evidence type="ECO:0000256" key="19">
    <source>
        <dbReference type="SAM" id="SignalP"/>
    </source>
</evidence>
<feature type="domain" description="ERAP1-like C-terminal" evidence="21">
    <location>
        <begin position="573"/>
        <end position="890"/>
    </location>
</feature>
<evidence type="ECO:0000256" key="11">
    <source>
        <dbReference type="ARBA" id="ARBA00022968"/>
    </source>
</evidence>
<dbReference type="EMBL" id="OU899037">
    <property type="protein sequence ID" value="CAH1738620.1"/>
    <property type="molecule type" value="Genomic_DNA"/>
</dbReference>
<evidence type="ECO:0000256" key="9">
    <source>
        <dbReference type="ARBA" id="ARBA00022801"/>
    </source>
</evidence>
<dbReference type="PANTHER" id="PTHR11533:SF294">
    <property type="entry name" value="THYROTROPIN-RELEASING HORMONE-DEGRADING ECTOENZYME"/>
    <property type="match status" value="1"/>
</dbReference>
<evidence type="ECO:0000256" key="8">
    <source>
        <dbReference type="ARBA" id="ARBA00022723"/>
    </source>
</evidence>
<feature type="binding site" evidence="17">
    <location>
        <position position="366"/>
    </location>
    <ligand>
        <name>Zn(2+)</name>
        <dbReference type="ChEBI" id="CHEBI:29105"/>
        <note>catalytic</note>
    </ligand>
</feature>
<dbReference type="GO" id="GO:0098552">
    <property type="term" value="C:side of membrane"/>
    <property type="evidence" value="ECO:0007669"/>
    <property type="project" value="UniProtKB-KW"/>
</dbReference>
<dbReference type="InterPro" id="IPR024571">
    <property type="entry name" value="ERAP1-like_C_dom"/>
</dbReference>
<evidence type="ECO:0000256" key="1">
    <source>
        <dbReference type="ARBA" id="ARBA00004606"/>
    </source>
</evidence>
<protein>
    <recommendedName>
        <fullName evidence="25">Aminopeptidase</fullName>
    </recommendedName>
</protein>
<keyword evidence="24" id="KW-1185">Reference proteome</keyword>
<sequence length="1045" mass="119031">MCTNTVITIVALVCAAVAIRPIACSADSRTTAQVESDGPSSYRLPRDTQPLAYGLRLAPKYDKGSDMYTFGGQVEIFIYVNSITPNVTLNAKDMQINSVAITEIKTQKDLAVDSYELDNDAEILHIYAASNLLVGRRYQVKIVFQGLLRTDMTGFYKSTYKEDGVTKWVAVTQLKPTYARRAFPCYDEPSYKTPFNISLGRQENQMTLSNMPRYLTQRLEYYGWWADHFETTPPIPTYLVGALVGNFKKSSKIEGGLIDVYTYNDYLDQVLYATEETPMVFNSMENYTDSQNDLTKMDFLAVPDFDGDGMENWGINAYREKYVLFDDDAKMKLKEQSVMLIQKLNSHQWFGNMVTCAWWDYLWLNEGFARYFQYYATEMVKPDWRLDELFVVEQHLTAMEFDQTPRHPITASVKTSDDIQNILDVVVSNKAAAILRMLKTVVSDFYFREPLNLYLQKFKHGAVTSDNLWAVYENYYFDADYALPDNVPFTNFIESWTNQAGYPVVTVTKNENTYTLTYKPFSVWPSSDNTSSWFIGITYTNNLARNFIDLQPTTWLKPYTTVKYLRDSSLSTWVIFNLQWTGFYRVNYDLNNWQQLIKQLNESNTEIHVLNRAQLIDDSFNLARAGMLPYSVPLNLSTYLTKEDDEIPWYAATECLSYVVERMRRSAEGYDYIRSYVRNLAEYIYKKTENLVVQYKTDDHTTITSWNKFSVWACYLDGEYCTNNAMINFQKWTQKERISPDIKDAALCTGIKVSNNNDTWQGVLNVYMTTKSASEKNSAQAALACSKDTLKLYKYLEFLFDFNAGGPIRLQDFKDICDAMSLTPQGIEASTNFLMNNIERILRQIPTGESIVTYMYRVLASKVALDIEIAQLTKLKNAPGLPPKIKASFEESYVQIEQNLLWYNTYHSSINQWTGAPADPTTTQQDTTVSSTETTASSSDATTSTSTETTSTSTETTSTSTETTSTSTETTSTSTETTLSTSNTTASPVTDPKKPPEPPTGYPTFDFDNTTPGMIIRCPPKNGQSSYRSSLVFVFIVVSVTIVVL</sequence>
<feature type="signal peptide" evidence="19">
    <location>
        <begin position="1"/>
        <end position="18"/>
    </location>
</feature>
<dbReference type="GO" id="GO:0070006">
    <property type="term" value="F:metalloaminopeptidase activity"/>
    <property type="evidence" value="ECO:0007669"/>
    <property type="project" value="TreeGrafter"/>
</dbReference>
<evidence type="ECO:0000256" key="15">
    <source>
        <dbReference type="ARBA" id="ARBA00023180"/>
    </source>
</evidence>
<evidence type="ECO:0000256" key="12">
    <source>
        <dbReference type="ARBA" id="ARBA00022989"/>
    </source>
</evidence>
<evidence type="ECO:0000256" key="17">
    <source>
        <dbReference type="PIRSR" id="PIRSR634016-3"/>
    </source>
</evidence>
<dbReference type="GO" id="GO:0005737">
    <property type="term" value="C:cytoplasm"/>
    <property type="evidence" value="ECO:0007669"/>
    <property type="project" value="TreeGrafter"/>
</dbReference>
<keyword evidence="5" id="KW-0336">GPI-anchor</keyword>
<feature type="domain" description="Peptidase M1 membrane alanine aminopeptidase" evidence="20">
    <location>
        <begin position="272"/>
        <end position="474"/>
    </location>
</feature>
<keyword evidence="19" id="KW-0732">Signal</keyword>
<dbReference type="GO" id="GO:0043171">
    <property type="term" value="P:peptide catabolic process"/>
    <property type="evidence" value="ECO:0007669"/>
    <property type="project" value="TreeGrafter"/>
</dbReference>
<keyword evidence="8 17" id="KW-0479">Metal-binding</keyword>
<gene>
    <name evidence="23" type="ORF">APHIGO_LOCUS11924</name>
</gene>
<keyword evidence="9" id="KW-0378">Hydrolase</keyword>
<dbReference type="InterPro" id="IPR042097">
    <property type="entry name" value="Aminopeptidase_N-like_N_sf"/>
</dbReference>
<evidence type="ECO:0000256" key="3">
    <source>
        <dbReference type="ARBA" id="ARBA00010136"/>
    </source>
</evidence>
<dbReference type="PANTHER" id="PTHR11533">
    <property type="entry name" value="PROTEASE M1 ZINC METALLOPROTEASE"/>
    <property type="match status" value="1"/>
</dbReference>
<keyword evidence="4" id="KW-0031">Aminopeptidase</keyword>
<dbReference type="GO" id="GO:0042277">
    <property type="term" value="F:peptide binding"/>
    <property type="evidence" value="ECO:0007669"/>
    <property type="project" value="TreeGrafter"/>
</dbReference>
<keyword evidence="6" id="KW-0645">Protease</keyword>
<feature type="domain" description="Aminopeptidase N-like N-terminal" evidence="22">
    <location>
        <begin position="50"/>
        <end position="239"/>
    </location>
</feature>
<evidence type="ECO:0008006" key="25">
    <source>
        <dbReference type="Google" id="ProtNLM"/>
    </source>
</evidence>
<dbReference type="InterPro" id="IPR027268">
    <property type="entry name" value="Peptidase_M4/M1_CTD_sf"/>
</dbReference>
<feature type="compositionally biased region" description="Low complexity" evidence="18">
    <location>
        <begin position="921"/>
        <end position="990"/>
    </location>
</feature>
<keyword evidence="7" id="KW-0812">Transmembrane</keyword>
<evidence type="ECO:0000256" key="5">
    <source>
        <dbReference type="ARBA" id="ARBA00022622"/>
    </source>
</evidence>
<proteinExistence type="inferred from homology"/>
<keyword evidence="10 17" id="KW-0862">Zinc</keyword>
<dbReference type="Pfam" id="PF11838">
    <property type="entry name" value="ERAP1_C"/>
    <property type="match status" value="1"/>
</dbReference>
<evidence type="ECO:0000256" key="2">
    <source>
        <dbReference type="ARBA" id="ARBA00004609"/>
    </source>
</evidence>
<keyword evidence="13" id="KW-0482">Metalloprotease</keyword>
<dbReference type="SUPFAM" id="SSF55486">
    <property type="entry name" value="Metalloproteases ('zincins'), catalytic domain"/>
    <property type="match status" value="1"/>
</dbReference>
<comment type="cofactor">
    <cofactor evidence="17">
        <name>Zn(2+)</name>
        <dbReference type="ChEBI" id="CHEBI:29105"/>
    </cofactor>
    <text evidence="17">Binds 1 zinc ion per subunit.</text>
</comment>
<keyword evidence="14" id="KW-0472">Membrane</keyword>
<feature type="binding site" evidence="17">
    <location>
        <position position="347"/>
    </location>
    <ligand>
        <name>Zn(2+)</name>
        <dbReference type="ChEBI" id="CHEBI:29105"/>
        <note>catalytic</note>
    </ligand>
</feature>
<dbReference type="Proteomes" id="UP001154329">
    <property type="component" value="Chromosome 4"/>
</dbReference>
<dbReference type="Gene3D" id="1.10.390.10">
    <property type="entry name" value="Neutral Protease Domain 2"/>
    <property type="match status" value="1"/>
</dbReference>
<evidence type="ECO:0000259" key="22">
    <source>
        <dbReference type="Pfam" id="PF17900"/>
    </source>
</evidence>
<keyword evidence="12" id="KW-1133">Transmembrane helix</keyword>
<keyword evidence="15" id="KW-0325">Glycoprotein</keyword>
<reference evidence="23" key="1">
    <citation type="submission" date="2022-02" db="EMBL/GenBank/DDBJ databases">
        <authorList>
            <person name="King R."/>
        </authorList>
    </citation>
    <scope>NUCLEOTIDE SEQUENCE</scope>
</reference>
<dbReference type="InterPro" id="IPR014782">
    <property type="entry name" value="Peptidase_M1_dom"/>
</dbReference>
<evidence type="ECO:0000256" key="6">
    <source>
        <dbReference type="ARBA" id="ARBA00022670"/>
    </source>
</evidence>
<evidence type="ECO:0000256" key="14">
    <source>
        <dbReference type="ARBA" id="ARBA00023136"/>
    </source>
</evidence>
<evidence type="ECO:0000313" key="24">
    <source>
        <dbReference type="Proteomes" id="UP001154329"/>
    </source>
</evidence>
<dbReference type="GO" id="GO:0005886">
    <property type="term" value="C:plasma membrane"/>
    <property type="evidence" value="ECO:0007669"/>
    <property type="project" value="UniProtKB-SubCell"/>
</dbReference>
<organism evidence="23 24">
    <name type="scientific">Aphis gossypii</name>
    <name type="common">Cotton aphid</name>
    <dbReference type="NCBI Taxonomy" id="80765"/>
    <lineage>
        <taxon>Eukaryota</taxon>
        <taxon>Metazoa</taxon>
        <taxon>Ecdysozoa</taxon>
        <taxon>Arthropoda</taxon>
        <taxon>Hexapoda</taxon>
        <taxon>Insecta</taxon>
        <taxon>Pterygota</taxon>
        <taxon>Neoptera</taxon>
        <taxon>Paraneoptera</taxon>
        <taxon>Hemiptera</taxon>
        <taxon>Sternorrhyncha</taxon>
        <taxon>Aphidomorpha</taxon>
        <taxon>Aphidoidea</taxon>
        <taxon>Aphididae</taxon>
        <taxon>Aphidini</taxon>
        <taxon>Aphis</taxon>
        <taxon>Aphis</taxon>
    </lineage>
</organism>
<accession>A0A9P0JLS8</accession>
<dbReference type="InterPro" id="IPR045357">
    <property type="entry name" value="Aminopeptidase_N-like_N"/>
</dbReference>
<dbReference type="Gene3D" id="2.60.40.1910">
    <property type="match status" value="1"/>
</dbReference>
<evidence type="ECO:0000313" key="23">
    <source>
        <dbReference type="EMBL" id="CAH1738620.1"/>
    </source>
</evidence>
<dbReference type="AlphaFoldDB" id="A0A9P0JLS8"/>
<dbReference type="Gene3D" id="1.25.50.20">
    <property type="match status" value="1"/>
</dbReference>
<comment type="subcellular location">
    <subcellularLocation>
        <location evidence="2">Cell membrane</location>
        <topology evidence="2">Lipid-anchor</topology>
        <topology evidence="2">GPI-anchor</topology>
    </subcellularLocation>
    <subcellularLocation>
        <location evidence="1">Membrane</location>
        <topology evidence="1">Single-pass type II membrane protein</topology>
    </subcellularLocation>
</comment>
<dbReference type="InterPro" id="IPR034016">
    <property type="entry name" value="M1_APN-typ"/>
</dbReference>
<keyword evidence="11" id="KW-0735">Signal-anchor</keyword>
<evidence type="ECO:0000256" key="16">
    <source>
        <dbReference type="ARBA" id="ARBA00023288"/>
    </source>
</evidence>
<comment type="similarity">
    <text evidence="3">Belongs to the peptidase M1 family.</text>
</comment>
<keyword evidence="16" id="KW-0449">Lipoprotein</keyword>
<evidence type="ECO:0000256" key="4">
    <source>
        <dbReference type="ARBA" id="ARBA00022438"/>
    </source>
</evidence>
<dbReference type="Pfam" id="PF01433">
    <property type="entry name" value="Peptidase_M1"/>
    <property type="match status" value="1"/>
</dbReference>
<dbReference type="InterPro" id="IPR001930">
    <property type="entry name" value="Peptidase_M1"/>
</dbReference>
<evidence type="ECO:0000259" key="21">
    <source>
        <dbReference type="Pfam" id="PF11838"/>
    </source>
</evidence>
<evidence type="ECO:0000256" key="18">
    <source>
        <dbReference type="SAM" id="MobiDB-lite"/>
    </source>
</evidence>
<dbReference type="InterPro" id="IPR050344">
    <property type="entry name" value="Peptidase_M1_aminopeptidases"/>
</dbReference>
<dbReference type="Gene3D" id="2.60.40.1730">
    <property type="entry name" value="tricorn interacting facor f3 domain"/>
    <property type="match status" value="1"/>
</dbReference>
<dbReference type="Pfam" id="PF17900">
    <property type="entry name" value="Peptidase_M1_N"/>
    <property type="match status" value="1"/>
</dbReference>
<dbReference type="GO" id="GO:0006508">
    <property type="term" value="P:proteolysis"/>
    <property type="evidence" value="ECO:0007669"/>
    <property type="project" value="UniProtKB-KW"/>
</dbReference>
<name>A0A9P0JLS8_APHGO</name>
<dbReference type="FunFam" id="2.60.40.1730:FF:000001">
    <property type="entry name" value="Leucyl-cystinyl aminopeptidase"/>
    <property type="match status" value="1"/>
</dbReference>
<dbReference type="PRINTS" id="PR00756">
    <property type="entry name" value="ALADIPTASE"/>
</dbReference>
<dbReference type="GO" id="GO:0005615">
    <property type="term" value="C:extracellular space"/>
    <property type="evidence" value="ECO:0007669"/>
    <property type="project" value="TreeGrafter"/>
</dbReference>
<dbReference type="GO" id="GO:0008270">
    <property type="term" value="F:zinc ion binding"/>
    <property type="evidence" value="ECO:0007669"/>
    <property type="project" value="InterPro"/>
</dbReference>
<evidence type="ECO:0000259" key="20">
    <source>
        <dbReference type="Pfam" id="PF01433"/>
    </source>
</evidence>
<dbReference type="CDD" id="cd09601">
    <property type="entry name" value="M1_APN-Q_like"/>
    <property type="match status" value="1"/>
</dbReference>
<dbReference type="FunFam" id="1.10.390.10:FF:000013">
    <property type="entry name" value="Aminopeptidase N"/>
    <property type="match status" value="1"/>
</dbReference>